<dbReference type="Gene3D" id="3.90.550.10">
    <property type="entry name" value="Spore Coat Polysaccharide Biosynthesis Protein SpsA, Chain A"/>
    <property type="match status" value="1"/>
</dbReference>
<dbReference type="AlphaFoldDB" id="A0A0G1LUP6"/>
<gene>
    <name evidence="2" type="ORF">UW55_C0003G0002</name>
</gene>
<dbReference type="Pfam" id="PF00535">
    <property type="entry name" value="Glycos_transf_2"/>
    <property type="match status" value="1"/>
</dbReference>
<organism evidence="2 3">
    <name type="scientific">Candidatus Giovannonibacteria bacterium GW2011_GWA2_44_26</name>
    <dbReference type="NCBI Taxonomy" id="1618648"/>
    <lineage>
        <taxon>Bacteria</taxon>
        <taxon>Candidatus Giovannoniibacteriota</taxon>
    </lineage>
</organism>
<dbReference type="Proteomes" id="UP000033945">
    <property type="component" value="Unassembled WGS sequence"/>
</dbReference>
<evidence type="ECO:0000313" key="3">
    <source>
        <dbReference type="Proteomes" id="UP000033945"/>
    </source>
</evidence>
<accession>A0A0G1LUP6</accession>
<protein>
    <recommendedName>
        <fullName evidence="1">Glycosyltransferase 2-like domain-containing protein</fullName>
    </recommendedName>
</protein>
<dbReference type="SUPFAM" id="SSF53448">
    <property type="entry name" value="Nucleotide-diphospho-sugar transferases"/>
    <property type="match status" value="1"/>
</dbReference>
<sequence length="407" mass="45137">MPLFSIIIPVYNTEKHLHASVESVLKQNFKNCEIVLVDDCSTDKSWALSRALSRSIPNVTAVRHKENLGVGAARNTGIDSATGDYIIFLDSDDRLADGALSGLAQLIREKPEMDIVAGKFVCEPDINSEFSFEYLFGRKGLQDKPTEIAGYVQNPRGFTSVSWCYVINRKFLLEQNLRFLPIRIFEDTVFVAKLLCLCKTFALHDRTFYIHKIRSGSVGQKMSYGFASAGLAAMNELTEFLSERDGLLTSAQKRFVLSRIGNIRDVFTSCLFMLSDEEVYNLSPRFVGHKLAVAAKLLGLAGNLKGKEIYIFCAGIYGDSVARALSGAGYRLKGFLDNNELLHGSRIFGLAVNSPKILSEKSRPVLAKTAVIICNQFQKNIDAISGQLRTLGLQKEQIVLSNILEII</sequence>
<name>A0A0G1LUP6_9BACT</name>
<dbReference type="CDD" id="cd00761">
    <property type="entry name" value="Glyco_tranf_GTA_type"/>
    <property type="match status" value="1"/>
</dbReference>
<comment type="caution">
    <text evidence="2">The sequence shown here is derived from an EMBL/GenBank/DDBJ whole genome shotgun (WGS) entry which is preliminary data.</text>
</comment>
<dbReference type="EMBL" id="LCIT01000003">
    <property type="protein sequence ID" value="KKT63434.1"/>
    <property type="molecule type" value="Genomic_DNA"/>
</dbReference>
<dbReference type="PANTHER" id="PTHR43685:SF2">
    <property type="entry name" value="GLYCOSYLTRANSFERASE 2-LIKE DOMAIN-CONTAINING PROTEIN"/>
    <property type="match status" value="1"/>
</dbReference>
<reference evidence="2 3" key="1">
    <citation type="journal article" date="2015" name="Nature">
        <title>rRNA introns, odd ribosomes, and small enigmatic genomes across a large radiation of phyla.</title>
        <authorList>
            <person name="Brown C.T."/>
            <person name="Hug L.A."/>
            <person name="Thomas B.C."/>
            <person name="Sharon I."/>
            <person name="Castelle C.J."/>
            <person name="Singh A."/>
            <person name="Wilkins M.J."/>
            <person name="Williams K.H."/>
            <person name="Banfield J.F."/>
        </authorList>
    </citation>
    <scope>NUCLEOTIDE SEQUENCE [LARGE SCALE GENOMIC DNA]</scope>
</reference>
<dbReference type="InterPro" id="IPR050834">
    <property type="entry name" value="Glycosyltransf_2"/>
</dbReference>
<evidence type="ECO:0000313" key="2">
    <source>
        <dbReference type="EMBL" id="KKT63434.1"/>
    </source>
</evidence>
<dbReference type="InterPro" id="IPR001173">
    <property type="entry name" value="Glyco_trans_2-like"/>
</dbReference>
<dbReference type="PANTHER" id="PTHR43685">
    <property type="entry name" value="GLYCOSYLTRANSFERASE"/>
    <property type="match status" value="1"/>
</dbReference>
<proteinExistence type="predicted"/>
<dbReference type="InterPro" id="IPR029044">
    <property type="entry name" value="Nucleotide-diphossugar_trans"/>
</dbReference>
<feature type="domain" description="Glycosyltransferase 2-like" evidence="1">
    <location>
        <begin position="5"/>
        <end position="140"/>
    </location>
</feature>
<evidence type="ECO:0000259" key="1">
    <source>
        <dbReference type="Pfam" id="PF00535"/>
    </source>
</evidence>